<dbReference type="PATRIC" id="fig|1231377.3.peg.1396"/>
<dbReference type="InterPro" id="IPR007371">
    <property type="entry name" value="TPK_catalytic"/>
</dbReference>
<dbReference type="NCBIfam" id="TIGR01378">
    <property type="entry name" value="thi_PPkinase"/>
    <property type="match status" value="1"/>
</dbReference>
<evidence type="ECO:0000313" key="8">
    <source>
        <dbReference type="Proteomes" id="UP000006787"/>
    </source>
</evidence>
<keyword evidence="1 7" id="KW-0808">Transferase</keyword>
<dbReference type="SMART" id="SM00983">
    <property type="entry name" value="TPK_B1_binding"/>
    <property type="match status" value="1"/>
</dbReference>
<feature type="domain" description="Thiamin pyrophosphokinase thiamin-binding" evidence="6">
    <location>
        <begin position="135"/>
        <end position="198"/>
    </location>
</feature>
<dbReference type="GO" id="GO:0030975">
    <property type="term" value="F:thiamine binding"/>
    <property type="evidence" value="ECO:0007669"/>
    <property type="project" value="InterPro"/>
</dbReference>
<dbReference type="RefSeq" id="WP_003135926.1">
    <property type="nucleotide sequence ID" value="NZ_AMQS01000018.1"/>
</dbReference>
<dbReference type="PANTHER" id="PTHR41299:SF1">
    <property type="entry name" value="THIAMINE PYROPHOSPHOKINASE"/>
    <property type="match status" value="1"/>
</dbReference>
<sequence>MKIVIHAGRPAQALTEKFDYYVGIDRGALFLLEEQHHLDLAVGDFDSVNAKEFARISEDAAELFKLPEEKDQTDLEAGLELVRSRFPEAEVTIIGSLGGRLDHHLTNVYLPLNFANYENICLKDAQNLVRYLSAGEHTIKKIEGYPYLGLVQVNTGRSLEIKNAKYPLKAKDNFADIYASNAFISDSMDLKIDLGQLIVIYSKDS</sequence>
<dbReference type="PANTHER" id="PTHR41299">
    <property type="entry name" value="THIAMINE PYROPHOSPHOKINASE"/>
    <property type="match status" value="1"/>
</dbReference>
<organism evidence="7 8">
    <name type="scientific">Lactococcus garvieae DCC43</name>
    <dbReference type="NCBI Taxonomy" id="1231377"/>
    <lineage>
        <taxon>Bacteria</taxon>
        <taxon>Bacillati</taxon>
        <taxon>Bacillota</taxon>
        <taxon>Bacilli</taxon>
        <taxon>Lactobacillales</taxon>
        <taxon>Streptococcaceae</taxon>
        <taxon>Lactococcus</taxon>
    </lineage>
</organism>
<dbReference type="GO" id="GO:0005524">
    <property type="term" value="F:ATP binding"/>
    <property type="evidence" value="ECO:0007669"/>
    <property type="project" value="UniProtKB-KW"/>
</dbReference>
<dbReference type="InterPro" id="IPR006282">
    <property type="entry name" value="Thi_PPkinase"/>
</dbReference>
<accession>K2PIJ2</accession>
<dbReference type="InterPro" id="IPR007373">
    <property type="entry name" value="Thiamin_PyroPKinase_B1-bd"/>
</dbReference>
<proteinExistence type="predicted"/>
<evidence type="ECO:0000256" key="5">
    <source>
        <dbReference type="NCBIfam" id="TIGR01378"/>
    </source>
</evidence>
<evidence type="ECO:0000313" key="7">
    <source>
        <dbReference type="EMBL" id="EKF51260.1"/>
    </source>
</evidence>
<dbReference type="GO" id="GO:0004788">
    <property type="term" value="F:thiamine diphosphokinase activity"/>
    <property type="evidence" value="ECO:0007669"/>
    <property type="project" value="UniProtKB-UniRule"/>
</dbReference>
<evidence type="ECO:0000256" key="4">
    <source>
        <dbReference type="ARBA" id="ARBA00022840"/>
    </source>
</evidence>
<dbReference type="EC" id="2.7.6.2" evidence="5"/>
<keyword evidence="4" id="KW-0067">ATP-binding</keyword>
<evidence type="ECO:0000256" key="2">
    <source>
        <dbReference type="ARBA" id="ARBA00022741"/>
    </source>
</evidence>
<dbReference type="eggNOG" id="COG1564">
    <property type="taxonomic scope" value="Bacteria"/>
</dbReference>
<protein>
    <recommendedName>
        <fullName evidence="5">Thiamine diphosphokinase</fullName>
        <ecNumber evidence="5">2.7.6.2</ecNumber>
    </recommendedName>
</protein>
<dbReference type="AlphaFoldDB" id="K2PIJ2"/>
<dbReference type="CDD" id="cd07995">
    <property type="entry name" value="TPK"/>
    <property type="match status" value="1"/>
</dbReference>
<comment type="caution">
    <text evidence="7">The sequence shown here is derived from an EMBL/GenBank/DDBJ whole genome shotgun (WGS) entry which is preliminary data.</text>
</comment>
<dbReference type="Gene3D" id="3.40.50.10240">
    <property type="entry name" value="Thiamin pyrophosphokinase, catalytic domain"/>
    <property type="match status" value="1"/>
</dbReference>
<dbReference type="GO" id="GO:0009229">
    <property type="term" value="P:thiamine diphosphate biosynthetic process"/>
    <property type="evidence" value="ECO:0007669"/>
    <property type="project" value="InterPro"/>
</dbReference>
<keyword evidence="2" id="KW-0547">Nucleotide-binding</keyword>
<dbReference type="Proteomes" id="UP000006787">
    <property type="component" value="Unassembled WGS sequence"/>
</dbReference>
<evidence type="ECO:0000256" key="1">
    <source>
        <dbReference type="ARBA" id="ARBA00022679"/>
    </source>
</evidence>
<dbReference type="InterPro" id="IPR036759">
    <property type="entry name" value="TPK_catalytic_sf"/>
</dbReference>
<dbReference type="GO" id="GO:0016301">
    <property type="term" value="F:kinase activity"/>
    <property type="evidence" value="ECO:0007669"/>
    <property type="project" value="UniProtKB-KW"/>
</dbReference>
<name>K2PIJ2_9LACT</name>
<dbReference type="Pfam" id="PF04263">
    <property type="entry name" value="TPK_catalytic"/>
    <property type="match status" value="1"/>
</dbReference>
<reference evidence="7 8" key="1">
    <citation type="journal article" date="2012" name="J. Bacteriol.">
        <title>Genome Sequence of the Bacteriocin-Producing Strain Lactococcus garvieae DCC43.</title>
        <authorList>
            <person name="Gabrielsen C."/>
            <person name="Brede D.A."/>
            <person name="Hernandez P.E."/>
            <person name="Nes I.F."/>
            <person name="Diep D.B."/>
        </authorList>
    </citation>
    <scope>NUCLEOTIDE SEQUENCE [LARGE SCALE GENOMIC DNA]</scope>
    <source>
        <strain evidence="7 8">DCC43</strain>
    </source>
</reference>
<dbReference type="GO" id="GO:0006772">
    <property type="term" value="P:thiamine metabolic process"/>
    <property type="evidence" value="ECO:0007669"/>
    <property type="project" value="UniProtKB-UniRule"/>
</dbReference>
<dbReference type="SUPFAM" id="SSF63999">
    <property type="entry name" value="Thiamin pyrophosphokinase, catalytic domain"/>
    <property type="match status" value="1"/>
</dbReference>
<dbReference type="InterPro" id="IPR053149">
    <property type="entry name" value="TPK"/>
</dbReference>
<gene>
    <name evidence="7" type="ORF">C426_1399</name>
</gene>
<evidence type="ECO:0000256" key="3">
    <source>
        <dbReference type="ARBA" id="ARBA00022777"/>
    </source>
</evidence>
<dbReference type="Pfam" id="PF04265">
    <property type="entry name" value="TPK_B1_binding"/>
    <property type="match status" value="1"/>
</dbReference>
<dbReference type="EMBL" id="AMQS01000018">
    <property type="protein sequence ID" value="EKF51260.1"/>
    <property type="molecule type" value="Genomic_DNA"/>
</dbReference>
<evidence type="ECO:0000259" key="6">
    <source>
        <dbReference type="SMART" id="SM00983"/>
    </source>
</evidence>
<keyword evidence="3 7" id="KW-0418">Kinase</keyword>